<feature type="non-terminal residue" evidence="1">
    <location>
        <position position="1"/>
    </location>
</feature>
<sequence>ARRIYVPTRTLDVWKMGELAELINEVQDFNEVVLAIVDDDSTIVYYSLRPGLVPPGP</sequence>
<protein>
    <submittedName>
        <fullName evidence="1">Uncharacterized protein</fullName>
    </submittedName>
</protein>
<comment type="caution">
    <text evidence="1">The sequence shown here is derived from an EMBL/GenBank/DDBJ whole genome shotgun (WGS) entry which is preliminary data.</text>
</comment>
<gene>
    <name evidence="1" type="ORF">EV182_008057</name>
</gene>
<evidence type="ECO:0000313" key="2">
    <source>
        <dbReference type="Proteomes" id="UP001145114"/>
    </source>
</evidence>
<organism evidence="1 2">
    <name type="scientific">Spiromyces aspiralis</name>
    <dbReference type="NCBI Taxonomy" id="68401"/>
    <lineage>
        <taxon>Eukaryota</taxon>
        <taxon>Fungi</taxon>
        <taxon>Fungi incertae sedis</taxon>
        <taxon>Zoopagomycota</taxon>
        <taxon>Kickxellomycotina</taxon>
        <taxon>Kickxellomycetes</taxon>
        <taxon>Kickxellales</taxon>
        <taxon>Kickxellaceae</taxon>
        <taxon>Spiromyces</taxon>
    </lineage>
</organism>
<proteinExistence type="predicted"/>
<keyword evidence="2" id="KW-1185">Reference proteome</keyword>
<evidence type="ECO:0000313" key="1">
    <source>
        <dbReference type="EMBL" id="KAJ1670688.1"/>
    </source>
</evidence>
<dbReference type="Proteomes" id="UP001145114">
    <property type="component" value="Unassembled WGS sequence"/>
</dbReference>
<dbReference type="EMBL" id="JAMZIH010009130">
    <property type="protein sequence ID" value="KAJ1670688.1"/>
    <property type="molecule type" value="Genomic_DNA"/>
</dbReference>
<name>A0ACC1H6V8_9FUNG</name>
<accession>A0ACC1H6V8</accession>
<reference evidence="1" key="1">
    <citation type="submission" date="2022-06" db="EMBL/GenBank/DDBJ databases">
        <title>Phylogenomic reconstructions and comparative analyses of Kickxellomycotina fungi.</title>
        <authorList>
            <person name="Reynolds N.K."/>
            <person name="Stajich J.E."/>
            <person name="Barry K."/>
            <person name="Grigoriev I.V."/>
            <person name="Crous P."/>
            <person name="Smith M.E."/>
        </authorList>
    </citation>
    <scope>NUCLEOTIDE SEQUENCE</scope>
    <source>
        <strain evidence="1">RSA 2271</strain>
    </source>
</reference>